<organism evidence="8 9">
    <name type="scientific">Ramazzottius varieornatus</name>
    <name type="common">Water bear</name>
    <name type="synonym">Tardigrade</name>
    <dbReference type="NCBI Taxonomy" id="947166"/>
    <lineage>
        <taxon>Eukaryota</taxon>
        <taxon>Metazoa</taxon>
        <taxon>Ecdysozoa</taxon>
        <taxon>Tardigrada</taxon>
        <taxon>Eutardigrada</taxon>
        <taxon>Parachela</taxon>
        <taxon>Hypsibioidea</taxon>
        <taxon>Ramazzottiidae</taxon>
        <taxon>Ramazzottius</taxon>
    </lineage>
</organism>
<dbReference type="STRING" id="947166.A0A1D1VSU6"/>
<keyword evidence="4" id="KW-0175">Coiled coil</keyword>
<keyword evidence="9" id="KW-1185">Reference proteome</keyword>
<sequence length="656" mass="75499">MMMGKSVKSSAPVSGLESLDEILSDEKPKTGYTYANGLPYNIHGDPNPPMPNMSRYSLDHYSRLTEHGYDYSQSSHSSAARSEVALSQSRFHSSSPEPVYTGFAEYLAKLYRRTIQKTITTTTTTSRNNQDDYNDQHLSSAIDENFQLNTISGRVTPESRSGNDVSERWNRSYISAGKSNRELRSSQFQLSSALRREERELCNHHNKETEEEFCQSDGNAFPVASEAYAEDSTGNTRGSFYSSTSARRREDRTMFEYITRRFIDIVTTTTTTISKTITEVSQDDKGRRRWWWIPLLFLLFLFPLLTGLWWYAPAALRKDLIATPSVIYNFYHDLAEKTYFPWTKESHNASIMISNQSSEAIQNVTHIHVQPPNLPPMKDCCDDVRLLQEQVRLILQKLDGFDKDDSENSKWRKDRERSEQELRTITQDLRTMLVRVEEEITLRRELVPNIVRERESFTLEDVSRVVKESIRRYDEDRISEPDHALESAGATVVSTRCTEDYKWGYARYSLFGIPLWSWTTTPRLAIQPDIRPGQCWAFKGNQGYLVIKLTGQVRPTSFTLEHLPKALSPTGKIDSAPKQFEVYGLTSEQGPGYVLGQYTYEDNGDSLQNFQIQTKLEPGTTFPFVELRITSNHGNPEYTCLYRFRVHGLLVKREEL</sequence>
<keyword evidence="3 6" id="KW-1133">Transmembrane helix</keyword>
<dbReference type="Gene3D" id="2.60.120.260">
    <property type="entry name" value="Galactose-binding domain-like"/>
    <property type="match status" value="1"/>
</dbReference>
<reference evidence="8 9" key="1">
    <citation type="journal article" date="2016" name="Nat. Commun.">
        <title>Extremotolerant tardigrade genome and improved radiotolerance of human cultured cells by tardigrade-unique protein.</title>
        <authorList>
            <person name="Hashimoto T."/>
            <person name="Horikawa D.D."/>
            <person name="Saito Y."/>
            <person name="Kuwahara H."/>
            <person name="Kozuka-Hata H."/>
            <person name="Shin-I T."/>
            <person name="Minakuchi Y."/>
            <person name="Ohishi K."/>
            <person name="Motoyama A."/>
            <person name="Aizu T."/>
            <person name="Enomoto A."/>
            <person name="Kondo K."/>
            <person name="Tanaka S."/>
            <person name="Hara Y."/>
            <person name="Koshikawa S."/>
            <person name="Sagara H."/>
            <person name="Miura T."/>
            <person name="Yokobori S."/>
            <person name="Miyagawa K."/>
            <person name="Suzuki Y."/>
            <person name="Kubo T."/>
            <person name="Oyama M."/>
            <person name="Kohara Y."/>
            <person name="Fujiyama A."/>
            <person name="Arakawa K."/>
            <person name="Katayama T."/>
            <person name="Toyoda A."/>
            <person name="Kunieda T."/>
        </authorList>
    </citation>
    <scope>NUCLEOTIDE SEQUENCE [LARGE SCALE GENOMIC DNA]</scope>
    <source>
        <strain evidence="8 9">YOKOZUNA-1</strain>
    </source>
</reference>
<evidence type="ECO:0000256" key="6">
    <source>
        <dbReference type="SAM" id="Phobius"/>
    </source>
</evidence>
<evidence type="ECO:0000313" key="8">
    <source>
        <dbReference type="EMBL" id="GAV03243.1"/>
    </source>
</evidence>
<dbReference type="OrthoDB" id="342281at2759"/>
<name>A0A1D1VSU6_RAMVA</name>
<evidence type="ECO:0000259" key="7">
    <source>
        <dbReference type="PROSITE" id="PS51469"/>
    </source>
</evidence>
<comment type="caution">
    <text evidence="8">The sequence shown here is derived from an EMBL/GenBank/DDBJ whole genome shotgun (WGS) entry which is preliminary data.</text>
</comment>
<gene>
    <name evidence="8" type="primary">RvY_13695-1</name>
    <name evidence="8" type="synonym">RvY_13695.1</name>
    <name evidence="8" type="ORF">RvY_13695</name>
</gene>
<dbReference type="GO" id="GO:0034993">
    <property type="term" value="C:meiotic nuclear membrane microtubule tethering complex"/>
    <property type="evidence" value="ECO:0007669"/>
    <property type="project" value="TreeGrafter"/>
</dbReference>
<proteinExistence type="predicted"/>
<dbReference type="AlphaFoldDB" id="A0A1D1VSU6"/>
<dbReference type="Pfam" id="PF07738">
    <property type="entry name" value="Sad1_UNC"/>
    <property type="match status" value="1"/>
</dbReference>
<accession>A0A1D1VSU6</accession>
<feature type="transmembrane region" description="Helical" evidence="6">
    <location>
        <begin position="290"/>
        <end position="312"/>
    </location>
</feature>
<feature type="domain" description="SUN" evidence="7">
    <location>
        <begin position="489"/>
        <end position="651"/>
    </location>
</feature>
<protein>
    <recommendedName>
        <fullName evidence="7">SUN domain-containing protein</fullName>
    </recommendedName>
</protein>
<dbReference type="EMBL" id="BDGG01000009">
    <property type="protein sequence ID" value="GAV03243.1"/>
    <property type="molecule type" value="Genomic_DNA"/>
</dbReference>
<evidence type="ECO:0000256" key="3">
    <source>
        <dbReference type="ARBA" id="ARBA00022989"/>
    </source>
</evidence>
<dbReference type="PANTHER" id="PTHR12911:SF8">
    <property type="entry name" value="KLAROID PROTEIN-RELATED"/>
    <property type="match status" value="1"/>
</dbReference>
<evidence type="ECO:0000256" key="2">
    <source>
        <dbReference type="ARBA" id="ARBA00022692"/>
    </source>
</evidence>
<comment type="subcellular location">
    <subcellularLocation>
        <location evidence="1">Membrane</location>
    </subcellularLocation>
</comment>
<evidence type="ECO:0000313" key="9">
    <source>
        <dbReference type="Proteomes" id="UP000186922"/>
    </source>
</evidence>
<dbReference type="InterPro" id="IPR045119">
    <property type="entry name" value="SUN1-5"/>
</dbReference>
<evidence type="ECO:0000256" key="5">
    <source>
        <dbReference type="ARBA" id="ARBA00023136"/>
    </source>
</evidence>
<dbReference type="GO" id="GO:0043495">
    <property type="term" value="F:protein-membrane adaptor activity"/>
    <property type="evidence" value="ECO:0007669"/>
    <property type="project" value="TreeGrafter"/>
</dbReference>
<dbReference type="InterPro" id="IPR012919">
    <property type="entry name" value="SUN_dom"/>
</dbReference>
<keyword evidence="2 6" id="KW-0812">Transmembrane</keyword>
<evidence type="ECO:0000256" key="1">
    <source>
        <dbReference type="ARBA" id="ARBA00004370"/>
    </source>
</evidence>
<evidence type="ECO:0000256" key="4">
    <source>
        <dbReference type="ARBA" id="ARBA00023054"/>
    </source>
</evidence>
<keyword evidence="5 6" id="KW-0472">Membrane</keyword>
<dbReference type="PANTHER" id="PTHR12911">
    <property type="entry name" value="SAD1/UNC-84-LIKE PROTEIN-RELATED"/>
    <property type="match status" value="1"/>
</dbReference>
<dbReference type="FunFam" id="2.60.120.260:FF:000009">
    <property type="entry name" value="SUN domain-containing protein 1 isoform X1"/>
    <property type="match status" value="1"/>
</dbReference>
<dbReference type="PROSITE" id="PS51469">
    <property type="entry name" value="SUN"/>
    <property type="match status" value="1"/>
</dbReference>
<dbReference type="Proteomes" id="UP000186922">
    <property type="component" value="Unassembled WGS sequence"/>
</dbReference>